<proteinExistence type="predicted"/>
<keyword evidence="4" id="KW-1185">Reference proteome</keyword>
<keyword evidence="1" id="KW-0233">DNA recombination</keyword>
<evidence type="ECO:0000256" key="1">
    <source>
        <dbReference type="ARBA" id="ARBA00023172"/>
    </source>
</evidence>
<dbReference type="InterPro" id="IPR013762">
    <property type="entry name" value="Integrase-like_cat_sf"/>
</dbReference>
<dbReference type="Gene3D" id="1.10.443.10">
    <property type="entry name" value="Intergrase catalytic core"/>
    <property type="match status" value="1"/>
</dbReference>
<dbReference type="SUPFAM" id="SSF56349">
    <property type="entry name" value="DNA breaking-rejoining enzymes"/>
    <property type="match status" value="1"/>
</dbReference>
<dbReference type="InterPro" id="IPR011010">
    <property type="entry name" value="DNA_brk_join_enz"/>
</dbReference>
<evidence type="ECO:0000259" key="2">
    <source>
        <dbReference type="PROSITE" id="PS51898"/>
    </source>
</evidence>
<dbReference type="EMBL" id="JBHRTS010000002">
    <property type="protein sequence ID" value="MFC3193214.1"/>
    <property type="molecule type" value="Genomic_DNA"/>
</dbReference>
<feature type="domain" description="Tyr recombinase" evidence="2">
    <location>
        <begin position="1"/>
        <end position="79"/>
    </location>
</feature>
<reference evidence="4" key="1">
    <citation type="journal article" date="2019" name="Int. J. Syst. Evol. Microbiol.">
        <title>The Global Catalogue of Microorganisms (GCM) 10K type strain sequencing project: providing services to taxonomists for standard genome sequencing and annotation.</title>
        <authorList>
            <consortium name="The Broad Institute Genomics Platform"/>
            <consortium name="The Broad Institute Genome Sequencing Center for Infectious Disease"/>
            <person name="Wu L."/>
            <person name="Ma J."/>
        </authorList>
    </citation>
    <scope>NUCLEOTIDE SEQUENCE [LARGE SCALE GENOMIC DNA]</scope>
    <source>
        <strain evidence="4">KCTC 42953</strain>
    </source>
</reference>
<organism evidence="3 4">
    <name type="scientific">Marinicella sediminis</name>
    <dbReference type="NCBI Taxonomy" id="1792834"/>
    <lineage>
        <taxon>Bacteria</taxon>
        <taxon>Pseudomonadati</taxon>
        <taxon>Pseudomonadota</taxon>
        <taxon>Gammaproteobacteria</taxon>
        <taxon>Lysobacterales</taxon>
        <taxon>Marinicellaceae</taxon>
        <taxon>Marinicella</taxon>
    </lineage>
</organism>
<evidence type="ECO:0000313" key="4">
    <source>
        <dbReference type="Proteomes" id="UP001595533"/>
    </source>
</evidence>
<evidence type="ECO:0000313" key="3">
    <source>
        <dbReference type="EMBL" id="MFC3193214.1"/>
    </source>
</evidence>
<name>A0ABV7J8F6_9GAMM</name>
<dbReference type="Proteomes" id="UP001595533">
    <property type="component" value="Unassembled WGS sequence"/>
</dbReference>
<protein>
    <submittedName>
        <fullName evidence="3">Tyrosine-type recombinase/integrase</fullName>
    </submittedName>
</protein>
<dbReference type="PROSITE" id="PS51898">
    <property type="entry name" value="TYR_RECOMBINASE"/>
    <property type="match status" value="1"/>
</dbReference>
<dbReference type="RefSeq" id="WP_077409897.1">
    <property type="nucleotide sequence ID" value="NZ_JBHRTS010000002.1"/>
</dbReference>
<dbReference type="InterPro" id="IPR002104">
    <property type="entry name" value="Integrase_catalytic"/>
</dbReference>
<dbReference type="Pfam" id="PF00589">
    <property type="entry name" value="Phage_integrase"/>
    <property type="match status" value="1"/>
</dbReference>
<comment type="caution">
    <text evidence="3">The sequence shown here is derived from an EMBL/GenBank/DDBJ whole genome shotgun (WGS) entry which is preliminary data.</text>
</comment>
<sequence>MSGNALNRTNAWAMVKRRARRAGLSNLISNHTFRGTGMTNFLENGGDLEIAQEIAGHADVRTTKLYDGSKHEAIKSEIERIRF</sequence>
<gene>
    <name evidence="3" type="ORF">ACFODZ_03055</name>
</gene>
<accession>A0ABV7J8F6</accession>